<reference evidence="2 3" key="1">
    <citation type="submission" date="2024-09" db="EMBL/GenBank/DDBJ databases">
        <title>Chromosome-scale assembly of Riccia sorocarpa.</title>
        <authorList>
            <person name="Paukszto L."/>
        </authorList>
    </citation>
    <scope>NUCLEOTIDE SEQUENCE [LARGE SCALE GENOMIC DNA]</scope>
    <source>
        <strain evidence="2">LP-2024</strain>
        <tissue evidence="2">Aerial parts of the thallus</tissue>
    </source>
</reference>
<dbReference type="EMBL" id="JBJQOH010000008">
    <property type="protein sequence ID" value="KAL3676213.1"/>
    <property type="molecule type" value="Genomic_DNA"/>
</dbReference>
<dbReference type="AlphaFoldDB" id="A0ABD3GAL8"/>
<keyword evidence="3" id="KW-1185">Reference proteome</keyword>
<evidence type="ECO:0000313" key="3">
    <source>
        <dbReference type="Proteomes" id="UP001633002"/>
    </source>
</evidence>
<organism evidence="2 3">
    <name type="scientific">Riccia sorocarpa</name>
    <dbReference type="NCBI Taxonomy" id="122646"/>
    <lineage>
        <taxon>Eukaryota</taxon>
        <taxon>Viridiplantae</taxon>
        <taxon>Streptophyta</taxon>
        <taxon>Embryophyta</taxon>
        <taxon>Marchantiophyta</taxon>
        <taxon>Marchantiopsida</taxon>
        <taxon>Marchantiidae</taxon>
        <taxon>Marchantiales</taxon>
        <taxon>Ricciaceae</taxon>
        <taxon>Riccia</taxon>
    </lineage>
</organism>
<accession>A0ABD3GAL8</accession>
<evidence type="ECO:0000256" key="1">
    <source>
        <dbReference type="SAM" id="MobiDB-lite"/>
    </source>
</evidence>
<evidence type="ECO:0000313" key="2">
    <source>
        <dbReference type="EMBL" id="KAL3676213.1"/>
    </source>
</evidence>
<protein>
    <submittedName>
        <fullName evidence="2">Uncharacterized protein</fullName>
    </submittedName>
</protein>
<gene>
    <name evidence="2" type="ORF">R1sor_026161</name>
</gene>
<name>A0ABD3GAL8_9MARC</name>
<sequence length="122" mass="13842">MKTDHLASVRRNRKERDHLGMGDKRRGTRGDERTVGNYLEERGTVLLGFKWTALANAVRKQGGRGREASQMISNCKSPAGLQRKMESNLEERKSTEGEFSSLEHMYELGAHKWMAIPLAPEN</sequence>
<dbReference type="Proteomes" id="UP001633002">
    <property type="component" value="Unassembled WGS sequence"/>
</dbReference>
<comment type="caution">
    <text evidence="2">The sequence shown here is derived from an EMBL/GenBank/DDBJ whole genome shotgun (WGS) entry which is preliminary data.</text>
</comment>
<proteinExistence type="predicted"/>
<feature type="region of interest" description="Disordered" evidence="1">
    <location>
        <begin position="1"/>
        <end position="34"/>
    </location>
</feature>
<feature type="compositionally biased region" description="Basic and acidic residues" evidence="1">
    <location>
        <begin position="14"/>
        <end position="34"/>
    </location>
</feature>